<gene>
    <name evidence="4" type="ORF">Pan189_18150</name>
</gene>
<dbReference type="Gene3D" id="1.25.40.10">
    <property type="entry name" value="Tetratricopeptide repeat domain"/>
    <property type="match status" value="2"/>
</dbReference>
<evidence type="ECO:0000256" key="1">
    <source>
        <dbReference type="ARBA" id="ARBA00022737"/>
    </source>
</evidence>
<keyword evidence="2" id="KW-0802">TPR repeat</keyword>
<reference evidence="4 5" key="1">
    <citation type="submission" date="2019-02" db="EMBL/GenBank/DDBJ databases">
        <title>Deep-cultivation of Planctomycetes and their phenomic and genomic characterization uncovers novel biology.</title>
        <authorList>
            <person name="Wiegand S."/>
            <person name="Jogler M."/>
            <person name="Boedeker C."/>
            <person name="Pinto D."/>
            <person name="Vollmers J."/>
            <person name="Rivas-Marin E."/>
            <person name="Kohn T."/>
            <person name="Peeters S.H."/>
            <person name="Heuer A."/>
            <person name="Rast P."/>
            <person name="Oberbeckmann S."/>
            <person name="Bunk B."/>
            <person name="Jeske O."/>
            <person name="Meyerdierks A."/>
            <person name="Storesund J.E."/>
            <person name="Kallscheuer N."/>
            <person name="Luecker S."/>
            <person name="Lage O.M."/>
            <person name="Pohl T."/>
            <person name="Merkel B.J."/>
            <person name="Hornburger P."/>
            <person name="Mueller R.-W."/>
            <person name="Bruemmer F."/>
            <person name="Labrenz M."/>
            <person name="Spormann A.M."/>
            <person name="Op den Camp H."/>
            <person name="Overmann J."/>
            <person name="Amann R."/>
            <person name="Jetten M.S.M."/>
            <person name="Mascher T."/>
            <person name="Medema M.H."/>
            <person name="Devos D.P."/>
            <person name="Kaster A.-K."/>
            <person name="Ovreas L."/>
            <person name="Rohde M."/>
            <person name="Galperin M.Y."/>
            <person name="Jogler C."/>
        </authorList>
    </citation>
    <scope>NUCLEOTIDE SEQUENCE [LARGE SCALE GENOMIC DNA]</scope>
    <source>
        <strain evidence="4 5">Pan189</strain>
    </source>
</reference>
<dbReference type="Pfam" id="PF14559">
    <property type="entry name" value="TPR_19"/>
    <property type="match status" value="1"/>
</dbReference>
<dbReference type="PANTHER" id="PTHR45586">
    <property type="entry name" value="TPR REPEAT-CONTAINING PROTEIN PA4667"/>
    <property type="match status" value="1"/>
</dbReference>
<dbReference type="InterPro" id="IPR039568">
    <property type="entry name" value="Peptidase_MA-like_dom"/>
</dbReference>
<dbReference type="RefSeq" id="WP_145363548.1">
    <property type="nucleotide sequence ID" value="NZ_CP036268.1"/>
</dbReference>
<dbReference type="OrthoDB" id="240178at2"/>
<proteinExistence type="predicted"/>
<evidence type="ECO:0000259" key="3">
    <source>
        <dbReference type="Pfam" id="PF13485"/>
    </source>
</evidence>
<keyword evidence="1" id="KW-0677">Repeat</keyword>
<name>A0A517R0K8_9PLAN</name>
<keyword evidence="5" id="KW-1185">Reference proteome</keyword>
<dbReference type="SMART" id="SM00028">
    <property type="entry name" value="TPR"/>
    <property type="match status" value="9"/>
</dbReference>
<dbReference type="KEGG" id="svp:Pan189_18150"/>
<protein>
    <submittedName>
        <fullName evidence="4">Tetratricopeptide repeat protein</fullName>
    </submittedName>
</protein>
<dbReference type="SUPFAM" id="SSF48452">
    <property type="entry name" value="TPR-like"/>
    <property type="match status" value="5"/>
</dbReference>
<dbReference type="Pfam" id="PF13485">
    <property type="entry name" value="Peptidase_MA_2"/>
    <property type="match status" value="1"/>
</dbReference>
<dbReference type="AlphaFoldDB" id="A0A517R0K8"/>
<dbReference type="EMBL" id="CP036268">
    <property type="protein sequence ID" value="QDT37435.1"/>
    <property type="molecule type" value="Genomic_DNA"/>
</dbReference>
<accession>A0A517R0K8</accession>
<sequence length="984" mass="110319">MSLRPSISLVPAVCSSPTHWLALLIFCGASISFADESAVSLEGANRLVLRGEYQQAVETYDDLLKAGDSDQAVLARIGKVTVLRMTGRRNDARQLLESVPFEDRAASEFAALAEFAFDAGAWDAAEQFVIEALDRDPSNLSARWTRVELQTERGDLEDAERGCRGFIRHYNRSQPTEPDELLLVANGALRYARWRSVSPMYDFVVNELSRDITKANKDDWRGHWLAGTLLLEKYNSAEAVEELTAALKMNPKAVPALLSLAEAQLISLNFKGCEALLDQVEAIDAENAQALCIRADVRLFEGDRAKALALVEQAVDRRPKDQSVLGRLAALRLLNADLQQSDQTTLVDVWTSFLNGIGPENRLKTPDGVSPAAARVVKQVVRRNPRAGLFFETLGGTFEIQKQYLLARPAYQTAVRVMPEHAPAKNALGQLQMRIGDVASAGGTLDEAFQSDPFNVRVSNLRKVVKVVEQLETLETDHFILRFDPDHDALLAEMLGEYLETIYPRLVRQFGFEPTEKTPFEIYSSTYGVSGSSWFSARMVGLPGIDTVGASTGHIIAITSPNDLSKKFNWAQVALHEFVHVINLQQTDFRIPHWYTEALAVWSEGFARPDSWNELLIERWNDGDYRNLNNLNEGFLRPKSSDDRQFAYCQAELYAEYIAERFGEQHLIDLIEAYRIGLLNAAAVEKVFGITLDDFEQGYQEYVSNIVEQLSSRAGPLQYDESDLPEVAASQIRAAQMAFQQGRFDEAAEILDKLLAEKPDVAQAIVLRATIDFFEGRTREAFDRLEVALDKDSPDRQILITLAQLRRNQGDVVDAAELYSLAAEKFPLTPDYLRQAAELEFEIGLWAAALEHFTELCARDAHDLLARKRAAYLSLEMQKFDRAREFALGGMQIDVTDSELHWIAGRAARKAGDLDRAIRSMTLADQFQPDDRAILSSLCELHTEAGQIPQAQAILDRLKSLHPHWPRLRSLTRNIDRLKVSEDE</sequence>
<feature type="domain" description="Peptidase MA-like" evidence="3">
    <location>
        <begin position="567"/>
        <end position="704"/>
    </location>
</feature>
<dbReference type="Proteomes" id="UP000317318">
    <property type="component" value="Chromosome"/>
</dbReference>
<dbReference type="Pfam" id="PF13432">
    <property type="entry name" value="TPR_16"/>
    <property type="match status" value="3"/>
</dbReference>
<evidence type="ECO:0000313" key="5">
    <source>
        <dbReference type="Proteomes" id="UP000317318"/>
    </source>
</evidence>
<dbReference type="InterPro" id="IPR011990">
    <property type="entry name" value="TPR-like_helical_dom_sf"/>
</dbReference>
<evidence type="ECO:0000256" key="2">
    <source>
        <dbReference type="ARBA" id="ARBA00022803"/>
    </source>
</evidence>
<organism evidence="4 5">
    <name type="scientific">Stratiformator vulcanicus</name>
    <dbReference type="NCBI Taxonomy" id="2527980"/>
    <lineage>
        <taxon>Bacteria</taxon>
        <taxon>Pseudomonadati</taxon>
        <taxon>Planctomycetota</taxon>
        <taxon>Planctomycetia</taxon>
        <taxon>Planctomycetales</taxon>
        <taxon>Planctomycetaceae</taxon>
        <taxon>Stratiformator</taxon>
    </lineage>
</organism>
<dbReference type="InterPro" id="IPR019734">
    <property type="entry name" value="TPR_rpt"/>
</dbReference>
<dbReference type="PANTHER" id="PTHR45586:SF1">
    <property type="entry name" value="LIPOPOLYSACCHARIDE ASSEMBLY PROTEIN B"/>
    <property type="match status" value="1"/>
</dbReference>
<dbReference type="InterPro" id="IPR051012">
    <property type="entry name" value="CellSynth/LPSAsmb/PSIAsmb"/>
</dbReference>
<evidence type="ECO:0000313" key="4">
    <source>
        <dbReference type="EMBL" id="QDT37435.1"/>
    </source>
</evidence>